<evidence type="ECO:0000256" key="6">
    <source>
        <dbReference type="SAM" id="Phobius"/>
    </source>
</evidence>
<dbReference type="Gene3D" id="1.20.1720.10">
    <property type="entry name" value="Multidrug resistance protein D"/>
    <property type="match status" value="1"/>
</dbReference>
<evidence type="ECO:0000256" key="1">
    <source>
        <dbReference type="ARBA" id="ARBA00004141"/>
    </source>
</evidence>
<evidence type="ECO:0000256" key="2">
    <source>
        <dbReference type="ARBA" id="ARBA00022692"/>
    </source>
</evidence>
<dbReference type="GO" id="GO:0022857">
    <property type="term" value="F:transmembrane transporter activity"/>
    <property type="evidence" value="ECO:0007669"/>
    <property type="project" value="InterPro"/>
</dbReference>
<evidence type="ECO:0000256" key="4">
    <source>
        <dbReference type="ARBA" id="ARBA00023136"/>
    </source>
</evidence>
<name>A0A9P8ZZ85_9PEZI</name>
<protein>
    <submittedName>
        <fullName evidence="8">MFS transporter</fullName>
    </submittedName>
</protein>
<feature type="transmembrane region" description="Helical" evidence="6">
    <location>
        <begin position="78"/>
        <end position="97"/>
    </location>
</feature>
<dbReference type="InterPro" id="IPR020846">
    <property type="entry name" value="MFS_dom"/>
</dbReference>
<feature type="domain" description="Major facilitator superfamily (MFS) profile" evidence="7">
    <location>
        <begin position="36"/>
        <end position="499"/>
    </location>
</feature>
<accession>A0A9P8ZZ85</accession>
<evidence type="ECO:0000259" key="7">
    <source>
        <dbReference type="PROSITE" id="PS50850"/>
    </source>
</evidence>
<keyword evidence="9" id="KW-1185">Reference proteome</keyword>
<feature type="transmembrane region" description="Helical" evidence="6">
    <location>
        <begin position="399"/>
        <end position="419"/>
    </location>
</feature>
<keyword evidence="3 6" id="KW-1133">Transmembrane helix</keyword>
<feature type="transmembrane region" description="Helical" evidence="6">
    <location>
        <begin position="133"/>
        <end position="153"/>
    </location>
</feature>
<dbReference type="GeneID" id="70134382"/>
<feature type="transmembrane region" description="Helical" evidence="6">
    <location>
        <begin position="431"/>
        <end position="455"/>
    </location>
</feature>
<keyword evidence="4 6" id="KW-0472">Membrane</keyword>
<dbReference type="EMBL" id="JAGPXC010000003">
    <property type="protein sequence ID" value="KAH6655808.1"/>
    <property type="molecule type" value="Genomic_DNA"/>
</dbReference>
<dbReference type="InterPro" id="IPR011701">
    <property type="entry name" value="MFS"/>
</dbReference>
<feature type="region of interest" description="Disordered" evidence="5">
    <location>
        <begin position="1"/>
        <end position="26"/>
    </location>
</feature>
<feature type="transmembrane region" description="Helical" evidence="6">
    <location>
        <begin position="191"/>
        <end position="211"/>
    </location>
</feature>
<comment type="caution">
    <text evidence="8">The sequence shown here is derived from an EMBL/GenBank/DDBJ whole genome shotgun (WGS) entry which is preliminary data.</text>
</comment>
<dbReference type="PANTHER" id="PTHR42718">
    <property type="entry name" value="MAJOR FACILITATOR SUPERFAMILY MULTIDRUG TRANSPORTER MFSC"/>
    <property type="match status" value="1"/>
</dbReference>
<organism evidence="8 9">
    <name type="scientific">Truncatella angustata</name>
    <dbReference type="NCBI Taxonomy" id="152316"/>
    <lineage>
        <taxon>Eukaryota</taxon>
        <taxon>Fungi</taxon>
        <taxon>Dikarya</taxon>
        <taxon>Ascomycota</taxon>
        <taxon>Pezizomycotina</taxon>
        <taxon>Sordariomycetes</taxon>
        <taxon>Xylariomycetidae</taxon>
        <taxon>Amphisphaeriales</taxon>
        <taxon>Sporocadaceae</taxon>
        <taxon>Truncatella</taxon>
    </lineage>
</organism>
<dbReference type="InterPro" id="IPR036259">
    <property type="entry name" value="MFS_trans_sf"/>
</dbReference>
<evidence type="ECO:0000256" key="3">
    <source>
        <dbReference type="ARBA" id="ARBA00022989"/>
    </source>
</evidence>
<keyword evidence="2 6" id="KW-0812">Transmembrane</keyword>
<proteinExistence type="predicted"/>
<dbReference type="RefSeq" id="XP_045960073.1">
    <property type="nucleotide sequence ID" value="XM_046105491.1"/>
</dbReference>
<reference evidence="8" key="1">
    <citation type="journal article" date="2021" name="Nat. Commun.">
        <title>Genetic determinants of endophytism in the Arabidopsis root mycobiome.</title>
        <authorList>
            <person name="Mesny F."/>
            <person name="Miyauchi S."/>
            <person name="Thiergart T."/>
            <person name="Pickel B."/>
            <person name="Atanasova L."/>
            <person name="Karlsson M."/>
            <person name="Huettel B."/>
            <person name="Barry K.W."/>
            <person name="Haridas S."/>
            <person name="Chen C."/>
            <person name="Bauer D."/>
            <person name="Andreopoulos W."/>
            <person name="Pangilinan J."/>
            <person name="LaButti K."/>
            <person name="Riley R."/>
            <person name="Lipzen A."/>
            <person name="Clum A."/>
            <person name="Drula E."/>
            <person name="Henrissat B."/>
            <person name="Kohler A."/>
            <person name="Grigoriev I.V."/>
            <person name="Martin F.M."/>
            <person name="Hacquard S."/>
        </authorList>
    </citation>
    <scope>NUCLEOTIDE SEQUENCE</scope>
    <source>
        <strain evidence="8">MPI-SDFR-AT-0073</strain>
    </source>
</reference>
<dbReference type="Proteomes" id="UP000758603">
    <property type="component" value="Unassembled WGS sequence"/>
</dbReference>
<dbReference type="AlphaFoldDB" id="A0A9P8ZZ85"/>
<sequence length="505" mass="54222">MASTTSVPATQEKQPESNAATSHGRRDMTRWQAALIVTALTGISSLNTLGSGILTIALPAMAQDIDLDEALLLWPPSVYALAAGCSLLIFGAVSDVLGPRPMWLTGAALYSAFTLGVGLCNTAAQLITFRTLLGLSIAMCLPAAVSLTTQSFLPGRWRNMAFACQGMGQPLGYSLGLILGGVFTDTIGWRWGYYISLIINVILVICAYFVLPSRSHEGSRNTFARLGHDVDWVGAIIVSASLGLLSYVLSAISRDYHQISTSYNIALLVLGVLLLPAFVMWMEYREHKHLPALVPNSMWKNAVFSTTCVTVFVTWAIFNAFQYYGALYFERVVHTTALQASIRFLPMVFVGAATNIVTGYLVDKVEVGLMVSITAAINVVPPLLMALSTPDRGYWRGDFFAMLLSPLHPDVLFTVSNLIIAKAYPGKSQSLAGAVFNAVSQIGNSVGLAVTSAIASSVTQSRNNGDEGLMDGYHAAFWTMFAAMVLIVPGTYFGLRRGGRVGAAD</sequence>
<evidence type="ECO:0000313" key="9">
    <source>
        <dbReference type="Proteomes" id="UP000758603"/>
    </source>
</evidence>
<feature type="transmembrane region" description="Helical" evidence="6">
    <location>
        <begin position="344"/>
        <end position="362"/>
    </location>
</feature>
<feature type="transmembrane region" description="Helical" evidence="6">
    <location>
        <begin position="302"/>
        <end position="324"/>
    </location>
</feature>
<feature type="transmembrane region" description="Helical" evidence="6">
    <location>
        <begin position="160"/>
        <end position="179"/>
    </location>
</feature>
<dbReference type="OrthoDB" id="2130629at2759"/>
<feature type="transmembrane region" description="Helical" evidence="6">
    <location>
        <begin position="109"/>
        <end position="127"/>
    </location>
</feature>
<feature type="transmembrane region" description="Helical" evidence="6">
    <location>
        <begin position="262"/>
        <end position="281"/>
    </location>
</feature>
<feature type="transmembrane region" description="Helical" evidence="6">
    <location>
        <begin position="232"/>
        <end position="250"/>
    </location>
</feature>
<feature type="transmembrane region" description="Helical" evidence="6">
    <location>
        <begin position="369"/>
        <end position="387"/>
    </location>
</feature>
<dbReference type="GO" id="GO:0016020">
    <property type="term" value="C:membrane"/>
    <property type="evidence" value="ECO:0007669"/>
    <property type="project" value="UniProtKB-SubCell"/>
</dbReference>
<dbReference type="Pfam" id="PF07690">
    <property type="entry name" value="MFS_1"/>
    <property type="match status" value="1"/>
</dbReference>
<dbReference type="PROSITE" id="PS50850">
    <property type="entry name" value="MFS"/>
    <property type="match status" value="1"/>
</dbReference>
<dbReference type="SUPFAM" id="SSF103473">
    <property type="entry name" value="MFS general substrate transporter"/>
    <property type="match status" value="1"/>
</dbReference>
<evidence type="ECO:0000313" key="8">
    <source>
        <dbReference type="EMBL" id="KAH6655808.1"/>
    </source>
</evidence>
<dbReference type="Gene3D" id="1.20.1250.20">
    <property type="entry name" value="MFS general substrate transporter like domains"/>
    <property type="match status" value="1"/>
</dbReference>
<dbReference type="PANTHER" id="PTHR42718:SF10">
    <property type="entry name" value="TRANSPORTER, PUTATIVE (AFU_ORTHOLOGUE AFUA_8G06760)-RELATED"/>
    <property type="match status" value="1"/>
</dbReference>
<feature type="transmembrane region" description="Helical" evidence="6">
    <location>
        <begin position="33"/>
        <end position="58"/>
    </location>
</feature>
<feature type="transmembrane region" description="Helical" evidence="6">
    <location>
        <begin position="475"/>
        <end position="495"/>
    </location>
</feature>
<evidence type="ECO:0000256" key="5">
    <source>
        <dbReference type="SAM" id="MobiDB-lite"/>
    </source>
</evidence>
<feature type="compositionally biased region" description="Polar residues" evidence="5">
    <location>
        <begin position="1"/>
        <end position="21"/>
    </location>
</feature>
<comment type="subcellular location">
    <subcellularLocation>
        <location evidence="1">Membrane</location>
        <topology evidence="1">Multi-pass membrane protein</topology>
    </subcellularLocation>
</comment>
<gene>
    <name evidence="8" type="ORF">BKA67DRAFT_622111</name>
</gene>